<sequence length="184" mass="19497">MFSSTCNYYTGACLHCDPGLALNVKYGRAADLPSSALLQLVSVLTQALGVDHRAALNRLTSELPLEESSSKEASQVDLALACAERLLDAQRTALEILANLCSGEGTVALATLEMLCEGQSAVLQSQVRLHFLNTDDDAMDQDSSGNSDDFLSDPEDPEESASLPAAHFALAVVNEVHSSLEGLD</sequence>
<proteinExistence type="predicted"/>
<feature type="region of interest" description="Disordered" evidence="1">
    <location>
        <begin position="136"/>
        <end position="164"/>
    </location>
</feature>
<reference evidence="2" key="1">
    <citation type="submission" date="2020-11" db="EMBL/GenBank/DDBJ databases">
        <authorList>
            <person name="Tran Van P."/>
        </authorList>
    </citation>
    <scope>NUCLEOTIDE SEQUENCE</scope>
</reference>
<dbReference type="EMBL" id="OC046981">
    <property type="protein sequence ID" value="CAD7270013.1"/>
    <property type="molecule type" value="Genomic_DNA"/>
</dbReference>
<organism evidence="2">
    <name type="scientific">Timema shepardi</name>
    <name type="common">Walking stick</name>
    <dbReference type="NCBI Taxonomy" id="629360"/>
    <lineage>
        <taxon>Eukaryota</taxon>
        <taxon>Metazoa</taxon>
        <taxon>Ecdysozoa</taxon>
        <taxon>Arthropoda</taxon>
        <taxon>Hexapoda</taxon>
        <taxon>Insecta</taxon>
        <taxon>Pterygota</taxon>
        <taxon>Neoptera</taxon>
        <taxon>Polyneoptera</taxon>
        <taxon>Phasmatodea</taxon>
        <taxon>Timematodea</taxon>
        <taxon>Timematoidea</taxon>
        <taxon>Timematidae</taxon>
        <taxon>Timema</taxon>
    </lineage>
</organism>
<evidence type="ECO:0000256" key="1">
    <source>
        <dbReference type="SAM" id="MobiDB-lite"/>
    </source>
</evidence>
<name>A0A7R9BBG7_TIMSH</name>
<feature type="compositionally biased region" description="Acidic residues" evidence="1">
    <location>
        <begin position="150"/>
        <end position="159"/>
    </location>
</feature>
<dbReference type="AlphaFoldDB" id="A0A7R9BBG7"/>
<accession>A0A7R9BBG7</accession>
<protein>
    <submittedName>
        <fullName evidence="2">Uncharacterized protein</fullName>
    </submittedName>
</protein>
<gene>
    <name evidence="2" type="ORF">TSIB3V08_LOCUS14013</name>
</gene>
<evidence type="ECO:0000313" key="2">
    <source>
        <dbReference type="EMBL" id="CAD7270013.1"/>
    </source>
</evidence>